<feature type="region of interest" description="Disordered" evidence="1">
    <location>
        <begin position="447"/>
        <end position="469"/>
    </location>
</feature>
<feature type="compositionally biased region" description="Basic and acidic residues" evidence="1">
    <location>
        <begin position="339"/>
        <end position="351"/>
    </location>
</feature>
<feature type="region of interest" description="Disordered" evidence="1">
    <location>
        <begin position="160"/>
        <end position="183"/>
    </location>
</feature>
<gene>
    <name evidence="4" type="primary">LOC120279338</name>
</gene>
<accession>A0AB40CVW8</accession>
<organism evidence="3 4">
    <name type="scientific">Dioscorea cayennensis subsp. rotundata</name>
    <name type="common">White Guinea yam</name>
    <name type="synonym">Dioscorea rotundata</name>
    <dbReference type="NCBI Taxonomy" id="55577"/>
    <lineage>
        <taxon>Eukaryota</taxon>
        <taxon>Viridiplantae</taxon>
        <taxon>Streptophyta</taxon>
        <taxon>Embryophyta</taxon>
        <taxon>Tracheophyta</taxon>
        <taxon>Spermatophyta</taxon>
        <taxon>Magnoliopsida</taxon>
        <taxon>Liliopsida</taxon>
        <taxon>Dioscoreales</taxon>
        <taxon>Dioscoreaceae</taxon>
        <taxon>Dioscorea</taxon>
    </lineage>
</organism>
<keyword evidence="2" id="KW-0812">Transmembrane</keyword>
<feature type="transmembrane region" description="Helical" evidence="2">
    <location>
        <begin position="615"/>
        <end position="642"/>
    </location>
</feature>
<evidence type="ECO:0000313" key="4">
    <source>
        <dbReference type="RefSeq" id="XP_039142199.1"/>
    </source>
</evidence>
<dbReference type="AlphaFoldDB" id="A0AB40CVW8"/>
<keyword evidence="2" id="KW-0472">Membrane</keyword>
<evidence type="ECO:0000256" key="2">
    <source>
        <dbReference type="SAM" id="Phobius"/>
    </source>
</evidence>
<keyword evidence="2" id="KW-1133">Transmembrane helix</keyword>
<evidence type="ECO:0000313" key="3">
    <source>
        <dbReference type="Proteomes" id="UP001515500"/>
    </source>
</evidence>
<proteinExistence type="predicted"/>
<evidence type="ECO:0000256" key="1">
    <source>
        <dbReference type="SAM" id="MobiDB-lite"/>
    </source>
</evidence>
<dbReference type="PANTHER" id="PTHR33167">
    <property type="entry name" value="TRANSCRIPTION FACTOR, PUTATIVE (DUF863)-RELATED"/>
    <property type="match status" value="1"/>
</dbReference>
<dbReference type="Proteomes" id="UP001515500">
    <property type="component" value="Chromosome 16"/>
</dbReference>
<dbReference type="Pfam" id="PF05904">
    <property type="entry name" value="DUF863"/>
    <property type="match status" value="1"/>
</dbReference>
<dbReference type="RefSeq" id="XP_039142199.1">
    <property type="nucleotide sequence ID" value="XM_039286265.1"/>
</dbReference>
<feature type="region of interest" description="Disordered" evidence="1">
    <location>
        <begin position="293"/>
        <end position="351"/>
    </location>
</feature>
<dbReference type="InterPro" id="IPR008581">
    <property type="entry name" value="DUF863_pln"/>
</dbReference>
<reference evidence="4" key="1">
    <citation type="submission" date="2025-08" db="UniProtKB">
        <authorList>
            <consortium name="RefSeq"/>
        </authorList>
    </citation>
    <scope>IDENTIFICATION</scope>
</reference>
<keyword evidence="3" id="KW-1185">Reference proteome</keyword>
<protein>
    <submittedName>
        <fullName evidence="4">Uncharacterized protein LOC120279338</fullName>
    </submittedName>
</protein>
<dbReference type="GeneID" id="120279338"/>
<dbReference type="PANTHER" id="PTHR33167:SF43">
    <property type="entry name" value="PROTEIN WAVE"/>
    <property type="match status" value="1"/>
</dbReference>
<sequence length="644" mass="71577">MELLKQAMLRHEIVFRDQVRELHRLYWTQRSLMMCRSLTEDAKVGSDAVLPLDLLENQQGSLEIKGFRFGDEKDGGAIHRNANFYKLGFREINLSTQKNQSVSYKAMHFDLNVAPDDESLANCNDNVPTVLSSSIASLVIQPLASVNSLAGSQSFISFSRESSTKRSKETSTGVQPVDSRSASKMTINSLQGCQVSHHSGMDASVCNAQVIIKGASDNNQQNVENGHHDSDSDAPLKLQMNSAGFGGEVQDNVTGKMLTGILGIEVRNLVLSSGEQIHHAHSAIRQQISNVTSSNNAEDTNLPASVGSAEQPPAMTRDSENKQTNFEGSEEDTLSSHTKARDEEQQEKCSKEIPVESKFDNERCSGDVCVQTLAVIPSSTEESGTTQTESQVLESYPIKHPLVSQTCHPPIIVGKSKHEDEPEGDSLIFLAAKTLFSISSHKPECVTDPSSGFGQTELEAEGNAEPQYSSDSFETLTMMLPENTTDEYTMPRIPADKVSGNDTCGVKLRRGRGLRDFQKDILPGLTSLSRHEICEDFHNIQHALRKSRSRNRENWPVPVRSRRSRRCSSNRKTPLNLFSFFNLLSATIMRFVMYNSVNIYSYAFTINHFVNELNFLSSCCAFYELQLHGFVLFVILQLLIFFKL</sequence>
<name>A0AB40CVW8_DIOCR</name>
<feature type="compositionally biased region" description="Polar residues" evidence="1">
    <location>
        <begin position="293"/>
        <end position="303"/>
    </location>
</feature>